<dbReference type="KEGG" id="caty:105600094"/>
<dbReference type="SUPFAM" id="SSF57850">
    <property type="entry name" value="RING/U-box"/>
    <property type="match status" value="1"/>
</dbReference>
<dbReference type="InterPro" id="IPR001841">
    <property type="entry name" value="Znf_RING"/>
</dbReference>
<feature type="domain" description="B box-type" evidence="18">
    <location>
        <begin position="66"/>
        <end position="107"/>
    </location>
</feature>
<evidence type="ECO:0000256" key="7">
    <source>
        <dbReference type="ARBA" id="ARBA00022786"/>
    </source>
</evidence>
<dbReference type="PROSITE" id="PS50119">
    <property type="entry name" value="ZF_BBOX"/>
    <property type="match status" value="1"/>
</dbReference>
<dbReference type="GeneID" id="105600094"/>
<dbReference type="CTD" id="135644"/>
<evidence type="ECO:0000256" key="10">
    <source>
        <dbReference type="ARBA" id="ARBA00057021"/>
    </source>
</evidence>
<dbReference type="Bgee" id="ENSCATG00000031148">
    <property type="expression patterns" value="Expressed in colon"/>
</dbReference>
<proteinExistence type="inferred from homology"/>
<dbReference type="GeneTree" id="ENSGT00710000106875"/>
<dbReference type="OMA" id="CLESPEH"/>
<evidence type="ECO:0000256" key="3">
    <source>
        <dbReference type="ARBA" id="ARBA00012483"/>
    </source>
</evidence>
<dbReference type="FunFam" id="3.30.160.60:FF:003062">
    <property type="entry name" value="Tripartite motif-containing protein 40"/>
    <property type="match status" value="1"/>
</dbReference>
<evidence type="ECO:0000256" key="2">
    <source>
        <dbReference type="ARBA" id="ARBA00008518"/>
    </source>
</evidence>
<dbReference type="InterPro" id="IPR000315">
    <property type="entry name" value="Znf_B-box"/>
</dbReference>
<evidence type="ECO:0000256" key="14">
    <source>
        <dbReference type="PROSITE-ProRule" id="PRU00024"/>
    </source>
</evidence>
<evidence type="ECO:0000256" key="6">
    <source>
        <dbReference type="ARBA" id="ARBA00022771"/>
    </source>
</evidence>
<gene>
    <name evidence="19" type="primary">TRIM40</name>
</gene>
<evidence type="ECO:0000256" key="1">
    <source>
        <dbReference type="ARBA" id="ARBA00000900"/>
    </source>
</evidence>
<dbReference type="FunFam" id="3.30.40.10:FF:000775">
    <property type="entry name" value="Tripartite motif-containing protein 40"/>
    <property type="match status" value="1"/>
</dbReference>
<dbReference type="GO" id="GO:0008385">
    <property type="term" value="C:IkappaB kinase complex"/>
    <property type="evidence" value="ECO:0007669"/>
    <property type="project" value="Ensembl"/>
</dbReference>
<comment type="catalytic activity">
    <reaction evidence="1">
        <text>S-ubiquitinyl-[E2 ubiquitin-conjugating enzyme]-L-cysteine + [acceptor protein]-L-lysine = [E2 ubiquitin-conjugating enzyme]-L-cysteine + N(6)-ubiquitinyl-[acceptor protein]-L-lysine.</text>
        <dbReference type="EC" id="2.3.2.27"/>
    </reaction>
</comment>
<keyword evidence="8" id="KW-0862">Zinc</keyword>
<comment type="subunit">
    <text evidence="11">Interacts with NEDD8.</text>
</comment>
<evidence type="ECO:0000259" key="18">
    <source>
        <dbReference type="PROSITE" id="PS50119"/>
    </source>
</evidence>
<accession>A0A2K5LMQ4</accession>
<dbReference type="Proteomes" id="UP000233060">
    <property type="component" value="Unassembled WGS sequence"/>
</dbReference>
<feature type="region of interest" description="Disordered" evidence="16">
    <location>
        <begin position="264"/>
        <end position="314"/>
    </location>
</feature>
<dbReference type="GO" id="GO:0061630">
    <property type="term" value="F:ubiquitin protein ligase activity"/>
    <property type="evidence" value="ECO:0007669"/>
    <property type="project" value="UniProtKB-EC"/>
</dbReference>
<dbReference type="GO" id="GO:0008270">
    <property type="term" value="F:zinc ion binding"/>
    <property type="evidence" value="ECO:0007669"/>
    <property type="project" value="UniProtKB-KW"/>
</dbReference>
<dbReference type="CDD" id="cd19781">
    <property type="entry name" value="Bbox2_TRIM40_C-V"/>
    <property type="match status" value="1"/>
</dbReference>
<feature type="domain" description="RING-type" evidence="17">
    <location>
        <begin position="14"/>
        <end position="57"/>
    </location>
</feature>
<evidence type="ECO:0000256" key="9">
    <source>
        <dbReference type="ARBA" id="ARBA00023054"/>
    </source>
</evidence>
<evidence type="ECO:0000256" key="5">
    <source>
        <dbReference type="ARBA" id="ARBA00022723"/>
    </source>
</evidence>
<dbReference type="PANTHER" id="PTHR24103">
    <property type="entry name" value="E3 UBIQUITIN-PROTEIN LIGASE TRIM"/>
    <property type="match status" value="1"/>
</dbReference>
<sequence length="314" mass="35052">MIPLHKDNQEEGVCPICQESLKEAVSTNCGHLFCRVCLTQHVEKASASGVFCCPLCRKPCSEEVLGTGYICPNHQKRVCRFCEESRLLLCVECLVSPEHVSHHELTIENALSHYKERLNRRSRKLRKDIAELQRLKAQEENILQALQFQIDHGNHRLEAGLESQHQTREQLDALPQQWLGQLEHMPAEVARILDISRAVTQLSSLVIDLERTAKELDTNTLKNAGDLLNRSAPQKLEIIYPQLEKRVNELLLQPSSEALTCSSLGHLTSRSPHPPVSPFSNLSRPPLDLSSASLGLPAPEQVPISSCPPSSPDA</sequence>
<keyword evidence="4" id="KW-0808">Transferase</keyword>
<evidence type="ECO:0000256" key="4">
    <source>
        <dbReference type="ARBA" id="ARBA00022679"/>
    </source>
</evidence>
<keyword evidence="9 15" id="KW-0175">Coiled coil</keyword>
<dbReference type="EC" id="2.3.2.27" evidence="3"/>
<reference evidence="19" key="1">
    <citation type="submission" date="2025-08" db="UniProtKB">
        <authorList>
            <consortium name="Ensembl"/>
        </authorList>
    </citation>
    <scope>IDENTIFICATION</scope>
</reference>
<dbReference type="InterPro" id="IPR017907">
    <property type="entry name" value="Znf_RING_CS"/>
</dbReference>
<keyword evidence="7" id="KW-0833">Ubl conjugation pathway</keyword>
<dbReference type="SUPFAM" id="SSF57845">
    <property type="entry name" value="B-box zinc-binding domain"/>
    <property type="match status" value="1"/>
</dbReference>
<feature type="coiled-coil region" evidence="15">
    <location>
        <begin position="115"/>
        <end position="149"/>
    </location>
</feature>
<dbReference type="InterPro" id="IPR018957">
    <property type="entry name" value="Znf_C3HC4_RING-type"/>
</dbReference>
<evidence type="ECO:0000256" key="13">
    <source>
        <dbReference type="ARBA" id="ARBA00078077"/>
    </source>
</evidence>
<dbReference type="GO" id="GO:0045116">
    <property type="term" value="P:protein neddylation"/>
    <property type="evidence" value="ECO:0007669"/>
    <property type="project" value="Ensembl"/>
</dbReference>
<keyword evidence="6 14" id="KW-0863">Zinc-finger</keyword>
<reference evidence="19" key="2">
    <citation type="submission" date="2025-09" db="UniProtKB">
        <authorList>
            <consortium name="Ensembl"/>
        </authorList>
    </citation>
    <scope>IDENTIFICATION</scope>
</reference>
<dbReference type="GO" id="GO:1900181">
    <property type="term" value="P:negative regulation of protein localization to nucleus"/>
    <property type="evidence" value="ECO:0007669"/>
    <property type="project" value="Ensembl"/>
</dbReference>
<comment type="similarity">
    <text evidence="2">Belongs to the TRIM/RBCC family.</text>
</comment>
<dbReference type="AlphaFoldDB" id="A0A2K5LMQ4"/>
<keyword evidence="5" id="KW-0479">Metal-binding</keyword>
<dbReference type="SMART" id="SM00184">
    <property type="entry name" value="RING"/>
    <property type="match status" value="1"/>
</dbReference>
<dbReference type="InterPro" id="IPR050143">
    <property type="entry name" value="TRIM/RBCC"/>
</dbReference>
<dbReference type="STRING" id="9531.ENSCATP00000014207"/>
<evidence type="ECO:0000256" key="11">
    <source>
        <dbReference type="ARBA" id="ARBA00064250"/>
    </source>
</evidence>
<name>A0A2K5LMQ4_CERAT</name>
<evidence type="ECO:0000256" key="15">
    <source>
        <dbReference type="SAM" id="Coils"/>
    </source>
</evidence>
<evidence type="ECO:0000256" key="16">
    <source>
        <dbReference type="SAM" id="MobiDB-lite"/>
    </source>
</evidence>
<dbReference type="RefSeq" id="XP_011946336.1">
    <property type="nucleotide sequence ID" value="XM_012090946.1"/>
</dbReference>
<protein>
    <recommendedName>
        <fullName evidence="12">E3 ubiquitin ligase TRIM40</fullName>
        <ecNumber evidence="3">2.3.2.27</ecNumber>
    </recommendedName>
    <alternativeName>
        <fullName evidence="13">Probable E3 NEDD8-protein ligase</fullName>
    </alternativeName>
</protein>
<dbReference type="GO" id="GO:0042177">
    <property type="term" value="P:negative regulation of protein catabolic process"/>
    <property type="evidence" value="ECO:0007669"/>
    <property type="project" value="Ensembl"/>
</dbReference>
<evidence type="ECO:0000259" key="17">
    <source>
        <dbReference type="PROSITE" id="PS50089"/>
    </source>
</evidence>
<dbReference type="Pfam" id="PF00097">
    <property type="entry name" value="zf-C3HC4"/>
    <property type="match status" value="1"/>
</dbReference>
<comment type="function">
    <text evidence="10">E3 ubiquitin-protein ligase that plays a role in the limitation of the innate immune response. Mediates inhibition of the RLR signaling pathway by ubiquitinating RIGI and IFIH1 receptors, leading to their proteasomal degradation. Also promotes the neddylation of IKBKG/NEMO, stabilizing NFKBIA, and thereby inhibiting of NF-kappa-B nuclear translocation and activation.</text>
</comment>
<organism evidence="19 20">
    <name type="scientific">Cercocebus atys</name>
    <name type="common">Sooty mangabey</name>
    <name type="synonym">Cercocebus torquatus atys</name>
    <dbReference type="NCBI Taxonomy" id="9531"/>
    <lineage>
        <taxon>Eukaryota</taxon>
        <taxon>Metazoa</taxon>
        <taxon>Chordata</taxon>
        <taxon>Craniata</taxon>
        <taxon>Vertebrata</taxon>
        <taxon>Euteleostomi</taxon>
        <taxon>Mammalia</taxon>
        <taxon>Eutheria</taxon>
        <taxon>Euarchontoglires</taxon>
        <taxon>Primates</taxon>
        <taxon>Haplorrhini</taxon>
        <taxon>Catarrhini</taxon>
        <taxon>Cercopithecidae</taxon>
        <taxon>Cercopithecinae</taxon>
        <taxon>Cercocebus</taxon>
    </lineage>
</organism>
<dbReference type="InterPro" id="IPR013083">
    <property type="entry name" value="Znf_RING/FYVE/PHD"/>
</dbReference>
<dbReference type="Gene3D" id="3.30.160.60">
    <property type="entry name" value="Classic Zinc Finger"/>
    <property type="match status" value="1"/>
</dbReference>
<evidence type="ECO:0000256" key="8">
    <source>
        <dbReference type="ARBA" id="ARBA00022833"/>
    </source>
</evidence>
<dbReference type="Ensembl" id="ENSCATT00000038353.1">
    <property type="protein sequence ID" value="ENSCATP00000014207.1"/>
    <property type="gene ID" value="ENSCATG00000031148.1"/>
</dbReference>
<dbReference type="Gene3D" id="3.30.40.10">
    <property type="entry name" value="Zinc/RING finger domain, C3HC4 (zinc finger)"/>
    <property type="match status" value="1"/>
</dbReference>
<evidence type="ECO:0000313" key="20">
    <source>
        <dbReference type="Proteomes" id="UP000233060"/>
    </source>
</evidence>
<keyword evidence="20" id="KW-1185">Reference proteome</keyword>
<dbReference type="CDD" id="cd16583">
    <property type="entry name" value="RING-HC_TRIM40-C-V"/>
    <property type="match status" value="1"/>
</dbReference>
<evidence type="ECO:0000313" key="19">
    <source>
        <dbReference type="Ensembl" id="ENSCATP00000014207.1"/>
    </source>
</evidence>
<evidence type="ECO:0000256" key="12">
    <source>
        <dbReference type="ARBA" id="ARBA00069566"/>
    </source>
</evidence>
<dbReference type="PROSITE" id="PS00518">
    <property type="entry name" value="ZF_RING_1"/>
    <property type="match status" value="1"/>
</dbReference>
<dbReference type="PROSITE" id="PS50089">
    <property type="entry name" value="ZF_RING_2"/>
    <property type="match status" value="1"/>
</dbReference>
<dbReference type="OrthoDB" id="654191at2759"/>